<dbReference type="Gene3D" id="3.90.228.10">
    <property type="match status" value="1"/>
</dbReference>
<dbReference type="Gene3D" id="3.80.10.10">
    <property type="entry name" value="Ribonuclease Inhibitor"/>
    <property type="match status" value="6"/>
</dbReference>
<dbReference type="InterPro" id="IPR025875">
    <property type="entry name" value="Leu-rich_rpt_4"/>
</dbReference>
<dbReference type="Pfam" id="PF13855">
    <property type="entry name" value="LRR_8"/>
    <property type="match status" value="1"/>
</dbReference>
<accession>A0A812B630</accession>
<dbReference type="EMBL" id="CAHIKZ030000402">
    <property type="protein sequence ID" value="CAE1172481.1"/>
    <property type="molecule type" value="Genomic_DNA"/>
</dbReference>
<dbReference type="SMART" id="SM00364">
    <property type="entry name" value="LRR_BAC"/>
    <property type="match status" value="6"/>
</dbReference>
<keyword evidence="2" id="KW-0677">Repeat</keyword>
<reference evidence="3" key="1">
    <citation type="submission" date="2021-01" db="EMBL/GenBank/DDBJ databases">
        <authorList>
            <person name="Li R."/>
            <person name="Bekaert M."/>
        </authorList>
    </citation>
    <scope>NUCLEOTIDE SEQUENCE</scope>
    <source>
        <strain evidence="3">Farmed</strain>
    </source>
</reference>
<dbReference type="InterPro" id="IPR050836">
    <property type="entry name" value="SDS22/Internalin_LRR"/>
</dbReference>
<protein>
    <submittedName>
        <fullName evidence="3">Uncharacterized protein</fullName>
    </submittedName>
</protein>
<gene>
    <name evidence="3" type="ORF">SPHA_12041</name>
</gene>
<dbReference type="PANTHER" id="PTHR46652">
    <property type="entry name" value="LEUCINE-RICH REPEAT AND IQ DOMAIN-CONTAINING PROTEIN 1-RELATED"/>
    <property type="match status" value="1"/>
</dbReference>
<evidence type="ECO:0000313" key="4">
    <source>
        <dbReference type="Proteomes" id="UP000597762"/>
    </source>
</evidence>
<dbReference type="InterPro" id="IPR032675">
    <property type="entry name" value="LRR_dom_sf"/>
</dbReference>
<comment type="caution">
    <text evidence="3">The sequence shown here is derived from an EMBL/GenBank/DDBJ whole genome shotgun (WGS) entry which is preliminary data.</text>
</comment>
<dbReference type="Pfam" id="PF12799">
    <property type="entry name" value="LRR_4"/>
    <property type="match status" value="2"/>
</dbReference>
<evidence type="ECO:0000256" key="2">
    <source>
        <dbReference type="ARBA" id="ARBA00022737"/>
    </source>
</evidence>
<sequence>MSNFKICVDSMALPAIDWKKKEKMSWNWKCFSQKIENLRKCEMLTKLYLYGNRISKIVNLDNLIDLQVLWLCENKISKIENLSSLKNLKDLNLAENQIVRIGDSLNNNINLERLNLSGNKIAFLKDMNDLCNLPNLNHLSFKDPYYAPCPVSLLCNYSSYALFYLPQLISLDTYNVNSKEISEIVESLVEKKKFFYNDQVKSLDYKKSCWYDVANQLKEYMLVKYHNKMKQLAEAIRKVQSSSFTEMASQSSNFPNLEKTETETNPETELELLKSKHATLTENLKTLHAAYSKCELQCTRIEKRIRLAINYVEKRYKRLVNYLQLELGTCGNIRISQCSKNDLCYDSCCNVVLSKFCPVDFQAFNVTGIEVQNIYKIVNRTLIRRFEDKMIALIPDSNDDFSFVNKVNELKKNQDYLFWIYNPELPPAMSDMEMIIENGFPASHLYERLGMNAAIPLANSLYLADRWRIHQEFISSNFENQHANACFFRHGILLMCRVYLGRSTSAVSNKIICPETYTDTESVFKTKAMLNQHAEIPEVLGQHFPCSCLKDQQEWYIFNQEYIVPEYIIEFKYITMPTNENPFMLVDTGQSQNEFDKLLAHCSSPLYEVADQESIQKGINQLGDMPRDTNIMAVIHNTPIPELITHLNLSHQKLEDLPLLTAMYSLNRLEVSFNLLTKLNLDKMPLTYLDASFNNICSLEGMKNLVSLKYLDISWNKLFNIKANLTVLKENTPFIEELDTRQNPWRKPEDLRLRIIGQLPNVMTLNGSSIIESERDAAESLLTTDLICASLLETHSHVDHSEPRILSIWNMAQILTCTSLNRPGMLTEADPMCFSKITSVNLDYCQLSDLSYLCRLDQLKWISLNGNYLTTLKDLHTCSQLEEISASDNCIDHIGDLSHLINLQRLHLGHNFIHTLKGCGLEQLSHLTYLSLESNFIQNLDGFQELSSLCQLYIGHNQIVYSGEVILIKNLKNLLIVDFRNNSMTKETVNYRLYVIFHLKGLQILDGETVDSTEIIEAKDMFGGRLTSDFISERLHGCTSHDLRELNLPNCSLRTVDLGNGDIYGNLTSINLEHNHLTSLGGLLYLHNLKVLCLNNNRIESIFPRQKWGKQKSNPANGDSEDSHDGDMDNGNCRILLKLEVLHLGYNEIRSLPQLQLHRLPSLKALFLQGNDISKLEGLEGLRNLVELVLDANKVKTISPLSFVHLHNLTELHLEENRLVSLAGLNSLSKLERLYLGSNKIQEIAEFEHLTSLSCLSDISLINNPVSKKMQMRYILINNFPQLTAINNIAITDEDCIKAEAFMAEQIRQSNSATASQAIMLDGGLPCISQCHLQVSSVKPTTISLCSPAIGTTSNSITGQDSLYTHQIDKSTKHPLPGNRLLSVTSSVLPNVTLSKNGPMPISDHPPEASYATLQEFGHSLLKTRDHSMGHH</sequence>
<organism evidence="3 4">
    <name type="scientific">Acanthosepion pharaonis</name>
    <name type="common">Pharaoh cuttlefish</name>
    <name type="synonym">Sepia pharaonis</name>
    <dbReference type="NCBI Taxonomy" id="158019"/>
    <lineage>
        <taxon>Eukaryota</taxon>
        <taxon>Metazoa</taxon>
        <taxon>Spiralia</taxon>
        <taxon>Lophotrochozoa</taxon>
        <taxon>Mollusca</taxon>
        <taxon>Cephalopoda</taxon>
        <taxon>Coleoidea</taxon>
        <taxon>Decapodiformes</taxon>
        <taxon>Sepiida</taxon>
        <taxon>Sepiina</taxon>
        <taxon>Sepiidae</taxon>
        <taxon>Acanthosepion</taxon>
    </lineage>
</organism>
<name>A0A812B630_ACAPH</name>
<keyword evidence="4" id="KW-1185">Reference proteome</keyword>
<dbReference type="InterPro" id="IPR001611">
    <property type="entry name" value="Leu-rich_rpt"/>
</dbReference>
<dbReference type="PROSITE" id="PS51450">
    <property type="entry name" value="LRR"/>
    <property type="match status" value="14"/>
</dbReference>
<dbReference type="Pfam" id="PF14580">
    <property type="entry name" value="LRR_9"/>
    <property type="match status" value="2"/>
</dbReference>
<dbReference type="OrthoDB" id="1517790at2759"/>
<dbReference type="SUPFAM" id="SSF52058">
    <property type="entry name" value="L domain-like"/>
    <property type="match status" value="2"/>
</dbReference>
<dbReference type="InterPro" id="IPR003591">
    <property type="entry name" value="Leu-rich_rpt_typical-subtyp"/>
</dbReference>
<dbReference type="SMART" id="SM00365">
    <property type="entry name" value="LRR_SD22"/>
    <property type="match status" value="17"/>
</dbReference>
<dbReference type="PANTHER" id="PTHR46652:SF3">
    <property type="entry name" value="LEUCINE-RICH REPEAT-CONTAINING PROTEIN 9"/>
    <property type="match status" value="1"/>
</dbReference>
<keyword evidence="1" id="KW-0433">Leucine-rich repeat</keyword>
<evidence type="ECO:0000313" key="3">
    <source>
        <dbReference type="EMBL" id="CAE1172481.1"/>
    </source>
</evidence>
<evidence type="ECO:0000256" key="1">
    <source>
        <dbReference type="ARBA" id="ARBA00022614"/>
    </source>
</evidence>
<proteinExistence type="predicted"/>
<dbReference type="SMART" id="SM00369">
    <property type="entry name" value="LRR_TYP"/>
    <property type="match status" value="13"/>
</dbReference>
<dbReference type="Proteomes" id="UP000597762">
    <property type="component" value="Unassembled WGS sequence"/>
</dbReference>